<evidence type="ECO:0000256" key="6">
    <source>
        <dbReference type="SAM" id="SignalP"/>
    </source>
</evidence>
<feature type="compositionally biased region" description="Basic and acidic residues" evidence="5">
    <location>
        <begin position="153"/>
        <end position="163"/>
    </location>
</feature>
<dbReference type="EMBL" id="JAIWYP010000013">
    <property type="protein sequence ID" value="KAH3721010.1"/>
    <property type="molecule type" value="Genomic_DNA"/>
</dbReference>
<dbReference type="Proteomes" id="UP000828390">
    <property type="component" value="Unassembled WGS sequence"/>
</dbReference>
<dbReference type="SUPFAM" id="SSF49842">
    <property type="entry name" value="TNF-like"/>
    <property type="match status" value="1"/>
</dbReference>
<gene>
    <name evidence="8" type="ORF">DPMN_063922</name>
</gene>
<keyword evidence="2" id="KW-0964">Secreted</keyword>
<comment type="caution">
    <text evidence="8">The sequence shown here is derived from an EMBL/GenBank/DDBJ whole genome shotgun (WGS) entry which is preliminary data.</text>
</comment>
<protein>
    <recommendedName>
        <fullName evidence="7">C1q domain-containing protein</fullName>
    </recommendedName>
</protein>
<feature type="signal peptide" evidence="6">
    <location>
        <begin position="1"/>
        <end position="18"/>
    </location>
</feature>
<keyword evidence="3 6" id="KW-0732">Signal</keyword>
<sequence length="318" mass="35343">MLVVQIVLFTTAISSLRACPHSRHVNVDNDLLVDLIKRIEEKDEAIKELQQNQQRQEKIVDKLRRDIDQIKMENGKLRESYLKCEDQIASVSLSVLYMVHEFNTTDTFLSESKNTKASTTAKYFEDILIHNSSVTLDQVSATTKRSRHPKPNTRHEDYRKQNEPDSYGNTIGKRHAGTDLVAFFATLDHPASNLGVGQNLKFDNVITNIGSAYNPHFGGFIAPVSGVYVFMSTLLSFAGHEDNFELKRNGATVCKMHVAGTGGGNNDSTSGSVVLYLDKGDVIAIQNINLGEGVLGNQYSYFSGFLLKQLERNPSLVG</sequence>
<dbReference type="InterPro" id="IPR001073">
    <property type="entry name" value="C1q_dom"/>
</dbReference>
<dbReference type="PANTHER" id="PTHR22923">
    <property type="entry name" value="CEREBELLIN-RELATED"/>
    <property type="match status" value="1"/>
</dbReference>
<dbReference type="InterPro" id="IPR050822">
    <property type="entry name" value="Cerebellin_Synaptic_Org"/>
</dbReference>
<dbReference type="Pfam" id="PF00386">
    <property type="entry name" value="C1q"/>
    <property type="match status" value="1"/>
</dbReference>
<accession>A0A9D4HJ16</accession>
<comment type="subcellular location">
    <subcellularLocation>
        <location evidence="1">Secreted</location>
    </subcellularLocation>
</comment>
<dbReference type="PANTHER" id="PTHR22923:SF116">
    <property type="entry name" value="C1Q DOMAIN-CONTAINING PROTEIN"/>
    <property type="match status" value="1"/>
</dbReference>
<dbReference type="AlphaFoldDB" id="A0A9D4HJ16"/>
<evidence type="ECO:0000256" key="3">
    <source>
        <dbReference type="ARBA" id="ARBA00022729"/>
    </source>
</evidence>
<evidence type="ECO:0000313" key="9">
    <source>
        <dbReference type="Proteomes" id="UP000828390"/>
    </source>
</evidence>
<dbReference type="Gene3D" id="2.60.120.40">
    <property type="match status" value="1"/>
</dbReference>
<feature type="chain" id="PRO_5038979236" description="C1q domain-containing protein" evidence="6">
    <location>
        <begin position="19"/>
        <end position="318"/>
    </location>
</feature>
<evidence type="ECO:0000256" key="2">
    <source>
        <dbReference type="ARBA" id="ARBA00022525"/>
    </source>
</evidence>
<evidence type="ECO:0000256" key="1">
    <source>
        <dbReference type="ARBA" id="ARBA00004613"/>
    </source>
</evidence>
<evidence type="ECO:0000256" key="5">
    <source>
        <dbReference type="SAM" id="MobiDB-lite"/>
    </source>
</evidence>
<evidence type="ECO:0000313" key="8">
    <source>
        <dbReference type="EMBL" id="KAH3721010.1"/>
    </source>
</evidence>
<dbReference type="SMART" id="SM00110">
    <property type="entry name" value="C1Q"/>
    <property type="match status" value="1"/>
</dbReference>
<evidence type="ECO:0000259" key="7">
    <source>
        <dbReference type="PROSITE" id="PS50871"/>
    </source>
</evidence>
<evidence type="ECO:0000256" key="4">
    <source>
        <dbReference type="SAM" id="Coils"/>
    </source>
</evidence>
<dbReference type="PRINTS" id="PR00007">
    <property type="entry name" value="COMPLEMNTC1Q"/>
</dbReference>
<feature type="region of interest" description="Disordered" evidence="5">
    <location>
        <begin position="138"/>
        <end position="168"/>
    </location>
</feature>
<dbReference type="GO" id="GO:0005576">
    <property type="term" value="C:extracellular region"/>
    <property type="evidence" value="ECO:0007669"/>
    <property type="project" value="UniProtKB-SubCell"/>
</dbReference>
<keyword evidence="4" id="KW-0175">Coiled coil</keyword>
<organism evidence="8 9">
    <name type="scientific">Dreissena polymorpha</name>
    <name type="common">Zebra mussel</name>
    <name type="synonym">Mytilus polymorpha</name>
    <dbReference type="NCBI Taxonomy" id="45954"/>
    <lineage>
        <taxon>Eukaryota</taxon>
        <taxon>Metazoa</taxon>
        <taxon>Spiralia</taxon>
        <taxon>Lophotrochozoa</taxon>
        <taxon>Mollusca</taxon>
        <taxon>Bivalvia</taxon>
        <taxon>Autobranchia</taxon>
        <taxon>Heteroconchia</taxon>
        <taxon>Euheterodonta</taxon>
        <taxon>Imparidentia</taxon>
        <taxon>Neoheterodontei</taxon>
        <taxon>Myida</taxon>
        <taxon>Dreissenoidea</taxon>
        <taxon>Dreissenidae</taxon>
        <taxon>Dreissena</taxon>
    </lineage>
</organism>
<dbReference type="PROSITE" id="PS50871">
    <property type="entry name" value="C1Q"/>
    <property type="match status" value="1"/>
</dbReference>
<dbReference type="InterPro" id="IPR008983">
    <property type="entry name" value="Tumour_necrosis_fac-like_dom"/>
</dbReference>
<proteinExistence type="predicted"/>
<feature type="coiled-coil region" evidence="4">
    <location>
        <begin position="32"/>
        <end position="80"/>
    </location>
</feature>
<reference evidence="8" key="2">
    <citation type="submission" date="2020-11" db="EMBL/GenBank/DDBJ databases">
        <authorList>
            <person name="McCartney M.A."/>
            <person name="Auch B."/>
            <person name="Kono T."/>
            <person name="Mallez S."/>
            <person name="Becker A."/>
            <person name="Gohl D.M."/>
            <person name="Silverstein K.A.T."/>
            <person name="Koren S."/>
            <person name="Bechman K.B."/>
            <person name="Herman A."/>
            <person name="Abrahante J.E."/>
            <person name="Garbe J."/>
        </authorList>
    </citation>
    <scope>NUCLEOTIDE SEQUENCE</scope>
    <source>
        <strain evidence="8">Duluth1</strain>
        <tissue evidence="8">Whole animal</tissue>
    </source>
</reference>
<feature type="domain" description="C1q" evidence="7">
    <location>
        <begin position="176"/>
        <end position="313"/>
    </location>
</feature>
<keyword evidence="9" id="KW-1185">Reference proteome</keyword>
<reference evidence="8" key="1">
    <citation type="journal article" date="2019" name="bioRxiv">
        <title>The Genome of the Zebra Mussel, Dreissena polymorpha: A Resource for Invasive Species Research.</title>
        <authorList>
            <person name="McCartney M.A."/>
            <person name="Auch B."/>
            <person name="Kono T."/>
            <person name="Mallez S."/>
            <person name="Zhang Y."/>
            <person name="Obille A."/>
            <person name="Becker A."/>
            <person name="Abrahante J.E."/>
            <person name="Garbe J."/>
            <person name="Badalamenti J.P."/>
            <person name="Herman A."/>
            <person name="Mangelson H."/>
            <person name="Liachko I."/>
            <person name="Sullivan S."/>
            <person name="Sone E.D."/>
            <person name="Koren S."/>
            <person name="Silverstein K.A.T."/>
            <person name="Beckman K.B."/>
            <person name="Gohl D.M."/>
        </authorList>
    </citation>
    <scope>NUCLEOTIDE SEQUENCE</scope>
    <source>
        <strain evidence="8">Duluth1</strain>
        <tissue evidence="8">Whole animal</tissue>
    </source>
</reference>
<name>A0A9D4HJ16_DREPO</name>